<dbReference type="EMBL" id="JAYGJQ010000003">
    <property type="protein sequence ID" value="MEA9358544.1"/>
    <property type="molecule type" value="Genomic_DNA"/>
</dbReference>
<evidence type="ECO:0008006" key="4">
    <source>
        <dbReference type="Google" id="ProtNLM"/>
    </source>
</evidence>
<dbReference type="Proteomes" id="UP001302274">
    <property type="component" value="Unassembled WGS sequence"/>
</dbReference>
<name>A0ABU5W1Y8_9BACT</name>
<comment type="caution">
    <text evidence="2">The sequence shown here is derived from an EMBL/GenBank/DDBJ whole genome shotgun (WGS) entry which is preliminary data.</text>
</comment>
<evidence type="ECO:0000256" key="1">
    <source>
        <dbReference type="SAM" id="SignalP"/>
    </source>
</evidence>
<proteinExistence type="predicted"/>
<sequence>MYKILSGVLVLSLSAPLMAAGVHRGGAELLNPSAYAINANASMFQTSAFYDTDGVETELVDGNKYRLIDMDLAVSYGVSKSLEITAMGRFRQVSSTVNEITKENSGPESLGVEAKYAFETMGNLRYAVGIHYRQTLYTNASYENATLVPEDEIILGDSGSEYGVDLYTTYISAPWKFDARIGYSSPANNLSDEVTYKLEGMYRFSKLGLLAGVEGIYSLKKDEFSETPALKAVQATGGTALFNSINREKVAPYLGFNYAFDKFIMAVKGQTVMSGTSTDKGNTISLNIGWSSDGVTPESVKVDSFKEYQVDGSVLKISARSNFIRIDQGLSTDVEKGMKFDIYQTDYFGGNVLVASGIVYEVGADWSIIKLVKKYKDIEIKPGFAARGY</sequence>
<feature type="chain" id="PRO_5047180670" description="Long-chain fatty acid transport protein" evidence="1">
    <location>
        <begin position="20"/>
        <end position="389"/>
    </location>
</feature>
<feature type="signal peptide" evidence="1">
    <location>
        <begin position="1"/>
        <end position="19"/>
    </location>
</feature>
<keyword evidence="3" id="KW-1185">Reference proteome</keyword>
<protein>
    <recommendedName>
        <fullName evidence="4">Long-chain fatty acid transport protein</fullName>
    </recommendedName>
</protein>
<dbReference type="RefSeq" id="WP_323579001.1">
    <property type="nucleotide sequence ID" value="NZ_JAYGJQ010000003.1"/>
</dbReference>
<reference evidence="2 3" key="1">
    <citation type="submission" date="2023-11" db="EMBL/GenBank/DDBJ databases">
        <title>A Novel Polar Bacteriovorax (B. antarcticus) Isolated from the Biocrust in Antarctica.</title>
        <authorList>
            <person name="Mun W."/>
            <person name="Choi S.Y."/>
            <person name="Mitchell R.J."/>
        </authorList>
    </citation>
    <scope>NUCLEOTIDE SEQUENCE [LARGE SCALE GENOMIC DNA]</scope>
    <source>
        <strain evidence="2 3">PP10</strain>
    </source>
</reference>
<keyword evidence="1" id="KW-0732">Signal</keyword>
<evidence type="ECO:0000313" key="3">
    <source>
        <dbReference type="Proteomes" id="UP001302274"/>
    </source>
</evidence>
<gene>
    <name evidence="2" type="ORF">SHI21_20070</name>
</gene>
<organism evidence="2 3">
    <name type="scientific">Bacteriovorax antarcticus</name>
    <dbReference type="NCBI Taxonomy" id="3088717"/>
    <lineage>
        <taxon>Bacteria</taxon>
        <taxon>Pseudomonadati</taxon>
        <taxon>Bdellovibrionota</taxon>
        <taxon>Bacteriovoracia</taxon>
        <taxon>Bacteriovoracales</taxon>
        <taxon>Bacteriovoracaceae</taxon>
        <taxon>Bacteriovorax</taxon>
    </lineage>
</organism>
<evidence type="ECO:0000313" key="2">
    <source>
        <dbReference type="EMBL" id="MEA9358544.1"/>
    </source>
</evidence>
<accession>A0ABU5W1Y8</accession>